<keyword evidence="8 11" id="KW-0570">Pentose shunt</keyword>
<dbReference type="GO" id="GO:0006094">
    <property type="term" value="P:gluconeogenesis"/>
    <property type="evidence" value="ECO:0007669"/>
    <property type="project" value="UniProtKB-KW"/>
</dbReference>
<feature type="region of interest" description="Disordered" evidence="13">
    <location>
        <begin position="367"/>
        <end position="388"/>
    </location>
</feature>
<keyword evidence="12" id="KW-0324">Glycolysis</keyword>
<dbReference type="PROSITE" id="PS51463">
    <property type="entry name" value="P_GLUCOSE_ISOMERASE_3"/>
    <property type="match status" value="1"/>
</dbReference>
<dbReference type="CDD" id="cd00955">
    <property type="entry name" value="Transaldolase_like"/>
    <property type="match status" value="1"/>
</dbReference>
<dbReference type="InterPro" id="IPR035476">
    <property type="entry name" value="SIS_PGI_1"/>
</dbReference>
<evidence type="ECO:0000256" key="1">
    <source>
        <dbReference type="ARBA" id="ARBA00003518"/>
    </source>
</evidence>
<feature type="active site" description="Schiff-base intermediate with substrate" evidence="11">
    <location>
        <position position="142"/>
    </location>
</feature>
<dbReference type="UniPathway" id="UPA00115">
    <property type="reaction ID" value="UER00414"/>
</dbReference>
<evidence type="ECO:0000313" key="14">
    <source>
        <dbReference type="EMBL" id="CAA9427019.1"/>
    </source>
</evidence>
<keyword evidence="6 11" id="KW-0963">Cytoplasm</keyword>
<evidence type="ECO:0000256" key="4">
    <source>
        <dbReference type="ARBA" id="ARBA00008426"/>
    </source>
</evidence>
<organism evidence="14">
    <name type="scientific">uncultured Rubrobacteraceae bacterium</name>
    <dbReference type="NCBI Taxonomy" id="349277"/>
    <lineage>
        <taxon>Bacteria</taxon>
        <taxon>Bacillati</taxon>
        <taxon>Actinomycetota</taxon>
        <taxon>Rubrobacteria</taxon>
        <taxon>Rubrobacterales</taxon>
        <taxon>Rubrobacteraceae</taxon>
        <taxon>environmental samples</taxon>
    </lineage>
</organism>
<comment type="similarity">
    <text evidence="4 11">Belongs to the transaldolase family. Type 2 subfamily.</text>
</comment>
<dbReference type="InterPro" id="IPR001585">
    <property type="entry name" value="TAL/FSA"/>
</dbReference>
<dbReference type="GO" id="GO:0004347">
    <property type="term" value="F:glucose-6-phosphate isomerase activity"/>
    <property type="evidence" value="ECO:0007669"/>
    <property type="project" value="UniProtKB-EC"/>
</dbReference>
<evidence type="ECO:0000256" key="7">
    <source>
        <dbReference type="ARBA" id="ARBA00022679"/>
    </source>
</evidence>
<dbReference type="HAMAP" id="MF_00493">
    <property type="entry name" value="Transaldolase_2"/>
    <property type="match status" value="1"/>
</dbReference>
<dbReference type="InterPro" id="IPR018225">
    <property type="entry name" value="Transaldolase_AS"/>
</dbReference>
<evidence type="ECO:0000256" key="8">
    <source>
        <dbReference type="ARBA" id="ARBA00023126"/>
    </source>
</evidence>
<evidence type="ECO:0000256" key="2">
    <source>
        <dbReference type="ARBA" id="ARBA00004496"/>
    </source>
</evidence>
<dbReference type="InterPro" id="IPR004732">
    <property type="entry name" value="Transaldolase_2"/>
</dbReference>
<name>A0A6J4PVW6_9ACTN</name>
<dbReference type="GO" id="GO:0097367">
    <property type="term" value="F:carbohydrate derivative binding"/>
    <property type="evidence" value="ECO:0007669"/>
    <property type="project" value="InterPro"/>
</dbReference>
<comment type="catalytic activity">
    <reaction evidence="10 11">
        <text>D-sedoheptulose 7-phosphate + D-glyceraldehyde 3-phosphate = D-erythrose 4-phosphate + beta-D-fructose 6-phosphate</text>
        <dbReference type="Rhea" id="RHEA:17053"/>
        <dbReference type="ChEBI" id="CHEBI:16897"/>
        <dbReference type="ChEBI" id="CHEBI:57483"/>
        <dbReference type="ChEBI" id="CHEBI:57634"/>
        <dbReference type="ChEBI" id="CHEBI:59776"/>
        <dbReference type="EC" id="2.2.1.2"/>
    </reaction>
</comment>
<evidence type="ECO:0000256" key="11">
    <source>
        <dbReference type="HAMAP-Rule" id="MF_00493"/>
    </source>
</evidence>
<dbReference type="Pfam" id="PF00342">
    <property type="entry name" value="PGI"/>
    <property type="match status" value="1"/>
</dbReference>
<accession>A0A6J4PVW6</accession>
<dbReference type="NCBIfam" id="TIGR00876">
    <property type="entry name" value="tal_mycobact"/>
    <property type="match status" value="1"/>
</dbReference>
<dbReference type="Pfam" id="PF00923">
    <property type="entry name" value="TAL_FSA"/>
    <property type="match status" value="1"/>
</dbReference>
<dbReference type="PRINTS" id="PR00662">
    <property type="entry name" value="G6PISOMERASE"/>
</dbReference>
<comment type="pathway">
    <text evidence="12">Carbohydrate degradation; glycolysis; D-glyceraldehyde 3-phosphate and glycerone phosphate from D-glucose: step 2/4.</text>
</comment>
<dbReference type="GO" id="GO:0006096">
    <property type="term" value="P:glycolytic process"/>
    <property type="evidence" value="ECO:0007669"/>
    <property type="project" value="UniProtKB-UniPathway"/>
</dbReference>
<evidence type="ECO:0000256" key="3">
    <source>
        <dbReference type="ARBA" id="ARBA00004857"/>
    </source>
</evidence>
<dbReference type="NCBIfam" id="NF002881">
    <property type="entry name" value="PRK03343.1"/>
    <property type="match status" value="1"/>
</dbReference>
<keyword evidence="12" id="KW-0413">Isomerase</keyword>
<dbReference type="PROSITE" id="PS01054">
    <property type="entry name" value="TRANSALDOLASE_1"/>
    <property type="match status" value="1"/>
</dbReference>
<dbReference type="PANTHER" id="PTHR10683">
    <property type="entry name" value="TRANSALDOLASE"/>
    <property type="match status" value="1"/>
</dbReference>
<comment type="subcellular location">
    <subcellularLocation>
        <location evidence="2 11">Cytoplasm</location>
    </subcellularLocation>
</comment>
<comment type="similarity">
    <text evidence="12">Belongs to the GPI family.</text>
</comment>
<dbReference type="InterPro" id="IPR046348">
    <property type="entry name" value="SIS_dom_sf"/>
</dbReference>
<dbReference type="InterPro" id="IPR013785">
    <property type="entry name" value="Aldolase_TIM"/>
</dbReference>
<dbReference type="PROSITE" id="PS00958">
    <property type="entry name" value="TRANSALDOLASE_2"/>
    <property type="match status" value="1"/>
</dbReference>
<dbReference type="UniPathway" id="UPA00109">
    <property type="reaction ID" value="UER00181"/>
</dbReference>
<keyword evidence="9 11" id="KW-0704">Schiff base</keyword>
<dbReference type="InterPro" id="IPR001672">
    <property type="entry name" value="G6P_Isomerase"/>
</dbReference>
<dbReference type="Gene3D" id="3.40.50.10490">
    <property type="entry name" value="Glucose-6-phosphate isomerase like protein, domain 1"/>
    <property type="match status" value="3"/>
</dbReference>
<dbReference type="GO" id="GO:0006098">
    <property type="term" value="P:pentose-phosphate shunt"/>
    <property type="evidence" value="ECO:0007669"/>
    <property type="project" value="UniProtKB-UniRule"/>
</dbReference>
<dbReference type="EMBL" id="CADCUT010000177">
    <property type="protein sequence ID" value="CAA9427019.1"/>
    <property type="molecule type" value="Genomic_DNA"/>
</dbReference>
<comment type="function">
    <text evidence="1 11">Transaldolase is important for the balance of metabolites in the pentose-phosphate pathway.</text>
</comment>
<sequence length="941" mass="100377">MQRTKTRVHEVAGLGQAIWLDYIRRAFIRGGEMERTLEDGVRGVTSNPTIFEKAIAGSADYDDDLRRLVGEGASVGEIYESLVLDDIGRTADLLLPLYESTRGGDGYVSLEVSPTLARDTEGTVAEGRRLFAALGRPNVMIKVPATPEGLPAITALLGEGINVNVTLLFSLAHYEAVAGAYLAGIERLAAPGGGLGGVASVASFFISRVDAAVDRELEARGHPGLVGRAAVANARAAYARFREVFSGPRWDALASRRARLQRPLWASTGVKNPAYPDTLYVDALIGPDTVNTVPLATLQALLDHGNAAPTVEPGVDEARADLERLAEAGVDLDAVTQKLQEDGLASFEKSFESLMSSIGEKRERLRARRRRDTASFGSMTRPSGPALGLESAVDRALAEMRDKGVVGRMWTHDHTLWSPDPDEVSNRLGWLHSPENTVEALPEIDRLVEAVRESGYTDALLLGMGGSSLAPEVFARAFGVADGYLDLAVLDSTDPDAVLEKTEGLDPTKTLFIVSTKSGGTVETFSFFKHFYNRVVEAVGREEAGSHFIAITDPGSALAETAEEYGFRATFSNDPEIGGRYSALSLFGIVPAALLGVDVVRLLDRASTMTFNCDGCNSPVEGDNAGAWLGAIMGVMANAGRDKLTLLTEPSVEAFGPWAEQLIAESTGKNGKGILPVAGETVGPPDVYGDDRLFVYIGLAEEDGSELCAAAGALRAAGRPVVMIRLDDLYDLGGEFFRWEVATAIAGRSLGINPFDQPNVEAAKALARRMVEEYRQRGTLPGLEATVETDGVVAYAPEAAGSVGEAFEKFLATARPGDYVALQAYVEPSEETTAALRALRIRLRHRLKLATTVGYGPRFLHSTGQLHKGDGGNGLFVQITADDGRDAPIPETAGSGESVLSFGVLKEAQALGDRQALLDAGRRVIRLHYHSNLAGGLENLA</sequence>
<protein>
    <recommendedName>
        <fullName evidence="5 11">Transaldolase</fullName>
        <ecNumber evidence="5 11">2.2.1.2</ecNumber>
    </recommendedName>
</protein>
<dbReference type="CDD" id="cd05015">
    <property type="entry name" value="SIS_PGI_1"/>
    <property type="match status" value="1"/>
</dbReference>
<evidence type="ECO:0000256" key="12">
    <source>
        <dbReference type="RuleBase" id="RU000612"/>
    </source>
</evidence>
<proteinExistence type="inferred from homology"/>
<dbReference type="Gene3D" id="3.20.20.70">
    <property type="entry name" value="Aldolase class I"/>
    <property type="match status" value="1"/>
</dbReference>
<dbReference type="GO" id="GO:0005737">
    <property type="term" value="C:cytoplasm"/>
    <property type="evidence" value="ECO:0007669"/>
    <property type="project" value="UniProtKB-SubCell"/>
</dbReference>
<evidence type="ECO:0000256" key="9">
    <source>
        <dbReference type="ARBA" id="ARBA00023270"/>
    </source>
</evidence>
<evidence type="ECO:0000256" key="10">
    <source>
        <dbReference type="ARBA" id="ARBA00048810"/>
    </source>
</evidence>
<reference evidence="14" key="1">
    <citation type="submission" date="2020-02" db="EMBL/GenBank/DDBJ databases">
        <authorList>
            <person name="Meier V. D."/>
        </authorList>
    </citation>
    <scope>NUCLEOTIDE SEQUENCE</scope>
    <source>
        <strain evidence="14">AVDCRST_MAG03</strain>
    </source>
</reference>
<evidence type="ECO:0000256" key="13">
    <source>
        <dbReference type="SAM" id="MobiDB-lite"/>
    </source>
</evidence>
<dbReference type="NCBIfam" id="NF007080">
    <property type="entry name" value="PRK09533.1"/>
    <property type="match status" value="1"/>
</dbReference>
<dbReference type="SUPFAM" id="SSF53697">
    <property type="entry name" value="SIS domain"/>
    <property type="match status" value="1"/>
</dbReference>
<evidence type="ECO:0000256" key="5">
    <source>
        <dbReference type="ARBA" id="ARBA00013151"/>
    </source>
</evidence>
<dbReference type="EC" id="2.2.1.2" evidence="5 11"/>
<keyword evidence="12" id="KW-0312">Gluconeogenesis</keyword>
<evidence type="ECO:0000256" key="6">
    <source>
        <dbReference type="ARBA" id="ARBA00022490"/>
    </source>
</evidence>
<dbReference type="AlphaFoldDB" id="A0A6J4PVW6"/>
<dbReference type="GO" id="GO:0004801">
    <property type="term" value="F:transaldolase activity"/>
    <property type="evidence" value="ECO:0007669"/>
    <property type="project" value="UniProtKB-UniRule"/>
</dbReference>
<comment type="catalytic activity">
    <reaction evidence="12">
        <text>alpha-D-glucose 6-phosphate = beta-D-fructose 6-phosphate</text>
        <dbReference type="Rhea" id="RHEA:11816"/>
        <dbReference type="ChEBI" id="CHEBI:57634"/>
        <dbReference type="ChEBI" id="CHEBI:58225"/>
        <dbReference type="EC" id="5.3.1.9"/>
    </reaction>
</comment>
<keyword evidence="7 11" id="KW-0808">Transferase</keyword>
<dbReference type="SUPFAM" id="SSF51569">
    <property type="entry name" value="Aldolase"/>
    <property type="match status" value="1"/>
</dbReference>
<gene>
    <name evidence="11" type="primary">tal</name>
    <name evidence="14" type="ORF">AVDCRST_MAG03-2973</name>
</gene>
<comment type="pathway">
    <text evidence="3 11">Carbohydrate degradation; pentose phosphate pathway; D-glyceraldehyde 3-phosphate and beta-D-fructose 6-phosphate from D-ribose 5-phosphate and D-xylulose 5-phosphate (non-oxidative stage): step 2/3.</text>
</comment>
<dbReference type="PANTHER" id="PTHR10683:SF31">
    <property type="entry name" value="TRANSALDOLASE"/>
    <property type="match status" value="1"/>
</dbReference>